<organism evidence="3 4">
    <name type="scientific">Candidatus Uhrbacteria bacterium CG22_combo_CG10-13_8_21_14_all_47_17</name>
    <dbReference type="NCBI Taxonomy" id="1975041"/>
    <lineage>
        <taxon>Bacteria</taxon>
        <taxon>Candidatus Uhriibacteriota</taxon>
    </lineage>
</organism>
<gene>
    <name evidence="3" type="ORF">COX00_01060</name>
</gene>
<reference evidence="3 4" key="1">
    <citation type="submission" date="2017-09" db="EMBL/GenBank/DDBJ databases">
        <title>Depth-based differentiation of microbial function through sediment-hosted aquifers and enrichment of novel symbionts in the deep terrestrial subsurface.</title>
        <authorList>
            <person name="Probst A.J."/>
            <person name="Ladd B."/>
            <person name="Jarett J.K."/>
            <person name="Geller-Mcgrath D.E."/>
            <person name="Sieber C.M."/>
            <person name="Emerson J.B."/>
            <person name="Anantharaman K."/>
            <person name="Thomas B.C."/>
            <person name="Malmstrom R."/>
            <person name="Stieglmeier M."/>
            <person name="Klingl A."/>
            <person name="Woyke T."/>
            <person name="Ryan C.M."/>
            <person name="Banfield J.F."/>
        </authorList>
    </citation>
    <scope>NUCLEOTIDE SEQUENCE [LARGE SCALE GENOMIC DNA]</scope>
    <source>
        <strain evidence="3">CG22_combo_CG10-13_8_21_14_all_47_17</strain>
    </source>
</reference>
<feature type="transmembrane region" description="Helical" evidence="2">
    <location>
        <begin position="12"/>
        <end position="30"/>
    </location>
</feature>
<dbReference type="Proteomes" id="UP000231581">
    <property type="component" value="Unassembled WGS sequence"/>
</dbReference>
<comment type="caution">
    <text evidence="3">The sequence shown here is derived from an EMBL/GenBank/DDBJ whole genome shotgun (WGS) entry which is preliminary data.</text>
</comment>
<proteinExistence type="predicted"/>
<keyword evidence="2" id="KW-0812">Transmembrane</keyword>
<sequence length="223" mass="24468">MTRDRIVRYVKLFALSIPLALMGFGCRFPGQQSGTTVPSQTDQSQNSAEQPVIPKPEDYVERPQPTAKSNTDPIPDNIPSQEVLDLRQVFQNLGSANTYRAEMHVPSPAGKVLMEIFYNHDSGIYGKIHAPKSQGGSVTEVFINGNTILYRDEAGVWSDITKTKEASNLVGAFSKAIVPTDSETQTIDTSAEITVDDSVTDCKLYHVKQYIGGGNYENFSVCT</sequence>
<dbReference type="EMBL" id="PCSZ01000025">
    <property type="protein sequence ID" value="PIP60845.1"/>
    <property type="molecule type" value="Genomic_DNA"/>
</dbReference>
<evidence type="ECO:0000313" key="3">
    <source>
        <dbReference type="EMBL" id="PIP60845.1"/>
    </source>
</evidence>
<protein>
    <submittedName>
        <fullName evidence="3">Uncharacterized protein</fullName>
    </submittedName>
</protein>
<feature type="region of interest" description="Disordered" evidence="1">
    <location>
        <begin position="32"/>
        <end position="76"/>
    </location>
</feature>
<dbReference type="AlphaFoldDB" id="A0A2H0BT32"/>
<evidence type="ECO:0000256" key="1">
    <source>
        <dbReference type="SAM" id="MobiDB-lite"/>
    </source>
</evidence>
<evidence type="ECO:0000313" key="4">
    <source>
        <dbReference type="Proteomes" id="UP000231581"/>
    </source>
</evidence>
<accession>A0A2H0BT32</accession>
<feature type="compositionally biased region" description="Polar residues" evidence="1">
    <location>
        <begin position="32"/>
        <end position="49"/>
    </location>
</feature>
<name>A0A2H0BT32_9BACT</name>
<dbReference type="PROSITE" id="PS51257">
    <property type="entry name" value="PROKAR_LIPOPROTEIN"/>
    <property type="match status" value="1"/>
</dbReference>
<keyword evidence="2" id="KW-0472">Membrane</keyword>
<evidence type="ECO:0000256" key="2">
    <source>
        <dbReference type="SAM" id="Phobius"/>
    </source>
</evidence>
<keyword evidence="2" id="KW-1133">Transmembrane helix</keyword>
<feature type="non-terminal residue" evidence="3">
    <location>
        <position position="223"/>
    </location>
</feature>